<sequence>MQNGNSNFCFSEVDDDICKSLANNEGINPTEKSKHSDCEDLKALNDLGMGDVHNSLKFLDMCDVEAWKCWLFSLVTWIWNINKAMICAICGLWDALDKQNWEINTKYEITEETPGMSVTIDRTTGDFEFKYSDWIKPSDPTSRIGQGIITGTVNFGMRSADNGAFDWQIRDVLVKKIEYISDGKNANIDFVIHLYVKDSSEQEIYTKAHNSNSSFSENINKTIKIDKKGTVKKGESSGWIQFLELYNDNLQTSLDDRANVKIEFKNNNKGNPPAYIE</sequence>
<dbReference type="InterPro" id="IPR041237">
    <property type="entry name" value="BspA_v"/>
</dbReference>
<organism evidence="2 3">
    <name type="scientific">Floricoccus penangensis</name>
    <dbReference type="NCBI Taxonomy" id="1859475"/>
    <lineage>
        <taxon>Bacteria</taxon>
        <taxon>Bacillati</taxon>
        <taxon>Bacillota</taxon>
        <taxon>Bacilli</taxon>
        <taxon>Lactobacillales</taxon>
        <taxon>Streptococcaceae</taxon>
        <taxon>Floricoccus</taxon>
    </lineage>
</organism>
<feature type="domain" description="Adhesin BspA variable" evidence="1">
    <location>
        <begin position="121"/>
        <end position="250"/>
    </location>
</feature>
<dbReference type="Proteomes" id="UP000177273">
    <property type="component" value="Unassembled WGS sequence"/>
</dbReference>
<dbReference type="AlphaFoldDB" id="A0A9Q5JGJ5"/>
<keyword evidence="3" id="KW-1185">Reference proteome</keyword>
<protein>
    <recommendedName>
        <fullName evidence="1">Adhesin BspA variable domain-containing protein</fullName>
    </recommendedName>
</protein>
<evidence type="ECO:0000313" key="2">
    <source>
        <dbReference type="EMBL" id="OFI46948.1"/>
    </source>
</evidence>
<proteinExistence type="predicted"/>
<name>A0A9Q5JGJ5_9LACT</name>
<dbReference type="Pfam" id="PF18220">
    <property type="entry name" value="BspA_v"/>
    <property type="match status" value="1"/>
</dbReference>
<accession>A0A9Q5JGJ5</accession>
<dbReference type="EMBL" id="MKIQ01000027">
    <property type="protein sequence ID" value="OFI46948.1"/>
    <property type="molecule type" value="Genomic_DNA"/>
</dbReference>
<evidence type="ECO:0000259" key="1">
    <source>
        <dbReference type="Pfam" id="PF18220"/>
    </source>
</evidence>
<reference evidence="3" key="1">
    <citation type="submission" date="2016-09" db="EMBL/GenBank/DDBJ databases">
        <title>Draft genome sequence of a novel species of the family Streptococcaceae isolated from flowers.</title>
        <authorList>
            <person name="Chuah L.-O."/>
            <person name="Yap K.-P."/>
            <person name="Thong K.L."/>
            <person name="Liong M.T."/>
            <person name="Ahmad R."/>
            <person name="Rusul G."/>
        </authorList>
    </citation>
    <scope>NUCLEOTIDE SEQUENCE [LARGE SCALE GENOMIC DNA]</scope>
    <source>
        <strain evidence="3">HibF3</strain>
    </source>
</reference>
<evidence type="ECO:0000313" key="3">
    <source>
        <dbReference type="Proteomes" id="UP000177273"/>
    </source>
</evidence>
<comment type="caution">
    <text evidence="2">The sequence shown here is derived from an EMBL/GenBank/DDBJ whole genome shotgun (WGS) entry which is preliminary data.</text>
</comment>
<gene>
    <name evidence="2" type="ORF">BG262_02935</name>
</gene>